<dbReference type="Proteomes" id="UP001203004">
    <property type="component" value="Unassembled WGS sequence"/>
</dbReference>
<name>A0ABT0MEP2_9BACL</name>
<dbReference type="PROSITE" id="PS01124">
    <property type="entry name" value="HTH_ARAC_FAMILY_2"/>
    <property type="match status" value="1"/>
</dbReference>
<feature type="domain" description="HTH araC/xylS-type" evidence="4">
    <location>
        <begin position="234"/>
        <end position="331"/>
    </location>
</feature>
<dbReference type="PROSITE" id="PS00041">
    <property type="entry name" value="HTH_ARAC_FAMILY_1"/>
    <property type="match status" value="1"/>
</dbReference>
<organism evidence="5 6">
    <name type="scientific">Sporolactobacillus mangiferae</name>
    <dbReference type="NCBI Taxonomy" id="2940498"/>
    <lineage>
        <taxon>Bacteria</taxon>
        <taxon>Bacillati</taxon>
        <taxon>Bacillota</taxon>
        <taxon>Bacilli</taxon>
        <taxon>Bacillales</taxon>
        <taxon>Sporolactobacillaceae</taxon>
        <taxon>Sporolactobacillus</taxon>
    </lineage>
</organism>
<reference evidence="5 6" key="1">
    <citation type="submission" date="2022-05" db="EMBL/GenBank/DDBJ databases">
        <title>Sporolactobacillus sp nov CPB3-1, isolated from tree bark (Mangifera indica L.).</title>
        <authorList>
            <person name="Phuengjayaem S."/>
            <person name="Tanasupawat S."/>
        </authorList>
    </citation>
    <scope>NUCLEOTIDE SEQUENCE [LARGE SCALE GENOMIC DNA]</scope>
    <source>
        <strain evidence="5 6">CPB3-1</strain>
    </source>
</reference>
<dbReference type="InterPro" id="IPR014710">
    <property type="entry name" value="RmlC-like_jellyroll"/>
</dbReference>
<dbReference type="PANTHER" id="PTHR43280:SF28">
    <property type="entry name" value="HTH-TYPE TRANSCRIPTIONAL ACTIVATOR RHAS"/>
    <property type="match status" value="1"/>
</dbReference>
<dbReference type="SUPFAM" id="SSF46689">
    <property type="entry name" value="Homeodomain-like"/>
    <property type="match status" value="1"/>
</dbReference>
<evidence type="ECO:0000256" key="2">
    <source>
        <dbReference type="ARBA" id="ARBA00023125"/>
    </source>
</evidence>
<proteinExistence type="predicted"/>
<keyword evidence="6" id="KW-1185">Reference proteome</keyword>
<evidence type="ECO:0000256" key="1">
    <source>
        <dbReference type="ARBA" id="ARBA00023015"/>
    </source>
</evidence>
<dbReference type="InterPro" id="IPR020449">
    <property type="entry name" value="Tscrpt_reg_AraC-type_HTH"/>
</dbReference>
<dbReference type="InterPro" id="IPR003313">
    <property type="entry name" value="AraC-bd"/>
</dbReference>
<evidence type="ECO:0000256" key="3">
    <source>
        <dbReference type="ARBA" id="ARBA00023163"/>
    </source>
</evidence>
<dbReference type="InterPro" id="IPR009057">
    <property type="entry name" value="Homeodomain-like_sf"/>
</dbReference>
<dbReference type="SMART" id="SM00342">
    <property type="entry name" value="HTH_ARAC"/>
    <property type="match status" value="1"/>
</dbReference>
<dbReference type="RefSeq" id="WP_249102804.1">
    <property type="nucleotide sequence ID" value="NZ_JAMAST010000021.1"/>
</dbReference>
<evidence type="ECO:0000313" key="5">
    <source>
        <dbReference type="EMBL" id="MCL1632734.1"/>
    </source>
</evidence>
<dbReference type="InterPro" id="IPR018060">
    <property type="entry name" value="HTH_AraC"/>
</dbReference>
<evidence type="ECO:0000313" key="6">
    <source>
        <dbReference type="Proteomes" id="UP001203004"/>
    </source>
</evidence>
<comment type="caution">
    <text evidence="5">The sequence shown here is derived from an EMBL/GenBank/DDBJ whole genome shotgun (WGS) entry which is preliminary data.</text>
</comment>
<keyword evidence="2" id="KW-0238">DNA-binding</keyword>
<evidence type="ECO:0000259" key="4">
    <source>
        <dbReference type="PROSITE" id="PS01124"/>
    </source>
</evidence>
<protein>
    <submittedName>
        <fullName evidence="5">Helix-turn-helix domain-containing protein</fullName>
    </submittedName>
</protein>
<keyword evidence="1" id="KW-0805">Transcription regulation</keyword>
<dbReference type="Gene3D" id="2.60.120.10">
    <property type="entry name" value="Jelly Rolls"/>
    <property type="match status" value="1"/>
</dbReference>
<dbReference type="Gene3D" id="1.10.10.60">
    <property type="entry name" value="Homeodomain-like"/>
    <property type="match status" value="2"/>
</dbReference>
<keyword evidence="3" id="KW-0804">Transcription</keyword>
<sequence>MNKPKASEIRHKMLHMTDIEKLQKESGKYVPDIPASSTRIVNSQLELLNNFFFRKQDLYISKHNRFAEYPLHTHQFTELNYMLHGSCQQIVNGHPVTLRQGDLLLIGVGTGHEIKPLGEGDLLINILFNKSIVTVDWLNQVKSNQSPLIQYLFNLALGKSNTNVSIVFNTGTLEEVQAILKKIISEYYSADQYSGTLAVLYLPILFTMLARTFDQTEHAFSEFSGLPLKNQKMIPVLQLIEDHYKDITLAQAADLLGYNKTYLGNLIKRLLGVTFTQLVTRRRLYQARLLLNATDLPISDVAHESGFSNKTHFYKVFKEAFGYLPSEEKKQHLS</sequence>
<dbReference type="InterPro" id="IPR037923">
    <property type="entry name" value="HTH-like"/>
</dbReference>
<accession>A0ABT0MEP2</accession>
<dbReference type="PRINTS" id="PR00032">
    <property type="entry name" value="HTHARAC"/>
</dbReference>
<dbReference type="InterPro" id="IPR018062">
    <property type="entry name" value="HTH_AraC-typ_CS"/>
</dbReference>
<dbReference type="Pfam" id="PF02311">
    <property type="entry name" value="AraC_binding"/>
    <property type="match status" value="1"/>
</dbReference>
<dbReference type="SUPFAM" id="SSF51215">
    <property type="entry name" value="Regulatory protein AraC"/>
    <property type="match status" value="1"/>
</dbReference>
<dbReference type="PANTHER" id="PTHR43280">
    <property type="entry name" value="ARAC-FAMILY TRANSCRIPTIONAL REGULATOR"/>
    <property type="match status" value="1"/>
</dbReference>
<dbReference type="Pfam" id="PF12833">
    <property type="entry name" value="HTH_18"/>
    <property type="match status" value="1"/>
</dbReference>
<dbReference type="EMBL" id="JAMAST010000021">
    <property type="protein sequence ID" value="MCL1632734.1"/>
    <property type="molecule type" value="Genomic_DNA"/>
</dbReference>
<dbReference type="CDD" id="cd06996">
    <property type="entry name" value="cupin_Lmo2851-like_N"/>
    <property type="match status" value="1"/>
</dbReference>
<gene>
    <name evidence="5" type="ORF">M3N64_12470</name>
</gene>